<evidence type="ECO:0000256" key="2">
    <source>
        <dbReference type="SAM" id="MobiDB-lite"/>
    </source>
</evidence>
<feature type="region of interest" description="Disordered" evidence="2">
    <location>
        <begin position="409"/>
        <end position="434"/>
    </location>
</feature>
<dbReference type="InterPro" id="IPR027450">
    <property type="entry name" value="AlkB-like"/>
</dbReference>
<dbReference type="GO" id="GO:0006402">
    <property type="term" value="P:mRNA catabolic process"/>
    <property type="evidence" value="ECO:0007669"/>
    <property type="project" value="InterPro"/>
</dbReference>
<dbReference type="OrthoDB" id="271595at2759"/>
<dbReference type="KEGG" id="cqi:110738862"/>
<name>A0A803MUR9_CHEQI</name>
<dbReference type="InterPro" id="IPR005123">
    <property type="entry name" value="Oxoglu/Fe-dep_dioxygenase_dom"/>
</dbReference>
<dbReference type="PROSITE" id="PS51471">
    <property type="entry name" value="FE2OG_OXY"/>
    <property type="match status" value="1"/>
</dbReference>
<feature type="region of interest" description="Disordered" evidence="2">
    <location>
        <begin position="55"/>
        <end position="151"/>
    </location>
</feature>
<protein>
    <recommendedName>
        <fullName evidence="3">Fe2OG dioxygenase domain-containing protein</fullName>
    </recommendedName>
</protein>
<reference evidence="4" key="1">
    <citation type="journal article" date="2017" name="Nature">
        <title>The genome of Chenopodium quinoa.</title>
        <authorList>
            <person name="Jarvis D.E."/>
            <person name="Ho Y.S."/>
            <person name="Lightfoot D.J."/>
            <person name="Schmoeckel S.M."/>
            <person name="Li B."/>
            <person name="Borm T.J.A."/>
            <person name="Ohyanagi H."/>
            <person name="Mineta K."/>
            <person name="Michell C.T."/>
            <person name="Saber N."/>
            <person name="Kharbatia N.M."/>
            <person name="Rupper R.R."/>
            <person name="Sharp A.R."/>
            <person name="Dally N."/>
            <person name="Boughton B.A."/>
            <person name="Woo Y.H."/>
            <person name="Gao G."/>
            <person name="Schijlen E.G.W.M."/>
            <person name="Guo X."/>
            <person name="Momin A.A."/>
            <person name="Negrao S."/>
            <person name="Al-Babili S."/>
            <person name="Gehring C."/>
            <person name="Roessner U."/>
            <person name="Jung C."/>
            <person name="Murphy K."/>
            <person name="Arold S.T."/>
            <person name="Gojobori T."/>
            <person name="van der Linden C.G."/>
            <person name="van Loo E.N."/>
            <person name="Jellen E.N."/>
            <person name="Maughan P.J."/>
            <person name="Tester M."/>
        </authorList>
    </citation>
    <scope>NUCLEOTIDE SEQUENCE [LARGE SCALE GENOMIC DNA]</scope>
    <source>
        <strain evidence="4">cv. PI 614886</strain>
    </source>
</reference>
<dbReference type="PANTHER" id="PTHR31447">
    <property type="entry name" value="HYDROXYPROLINE-RICH GLYCOPROTEIN FAMILY PROTEIN-RELATED"/>
    <property type="match status" value="1"/>
</dbReference>
<dbReference type="RefSeq" id="XP_021774997.1">
    <property type="nucleotide sequence ID" value="XM_021919305.1"/>
</dbReference>
<gene>
    <name evidence="4" type="primary">LOC110738862</name>
</gene>
<evidence type="ECO:0000256" key="1">
    <source>
        <dbReference type="ARBA" id="ARBA00007879"/>
    </source>
</evidence>
<dbReference type="GO" id="GO:0003729">
    <property type="term" value="F:mRNA binding"/>
    <property type="evidence" value="ECO:0007669"/>
    <property type="project" value="InterPro"/>
</dbReference>
<feature type="compositionally biased region" description="Polar residues" evidence="2">
    <location>
        <begin position="124"/>
        <end position="144"/>
    </location>
</feature>
<dbReference type="Proteomes" id="UP000596660">
    <property type="component" value="Unplaced"/>
</dbReference>
<dbReference type="SUPFAM" id="SSF51197">
    <property type="entry name" value="Clavaminate synthase-like"/>
    <property type="match status" value="1"/>
</dbReference>
<dbReference type="InterPro" id="IPR044842">
    <property type="entry name" value="ALKBH9B/ALKBH10B-like"/>
</dbReference>
<reference evidence="4" key="2">
    <citation type="submission" date="2021-03" db="UniProtKB">
        <authorList>
            <consortium name="EnsemblPlants"/>
        </authorList>
    </citation>
    <scope>IDENTIFICATION</scope>
</reference>
<sequence>MAGDSAGKSPENDWINLLKNLEITQIAEVFDGVCSDCQTLLKSRILSLSNQHTVQETSEVGSSIPVSSETNTPSSPSDNNQQLSNQEKTPLTTEFVHSMRQETSTDYESPSPANPKPQLRDLFSNLNSSPSNGNHVSPSTSANGSPDEEWRRYSQVRRKKDFVHYERVDGRKVNVVQGLELHTGVFNAEEQKKIVESVYNFQKLGRKGQLMERTYSEPKKWLPGKGRVTIQFGCCYNYAVDKDGNPPGIIRDEEVDPMPPLFKEMIRRMVKWHILPPTCVPNSCIVNIYDEGDCIPPHIDHHDFLRPFCTVSFLTECNIVFGSNLKILSPGEFTGPVSIPLPVGSVLVLNGNGADVAKHCVPAVPTKRISVTFRRMDDSKIPYQFSDDPELLNLKPLVRSSLPKVGIAVQNQHQGSKVNGKADKSDAQETISLSNSRETVKNSFVLQTNDFPPLGGFKSRKR</sequence>
<dbReference type="Gramene" id="AUR62035581-RA">
    <property type="protein sequence ID" value="AUR62035581-RA:cds"/>
    <property type="gene ID" value="AUR62035581"/>
</dbReference>
<feature type="compositionally biased region" description="Polar residues" evidence="2">
    <location>
        <begin position="55"/>
        <end position="92"/>
    </location>
</feature>
<comment type="similarity">
    <text evidence="1">Belongs to the alkB family.</text>
</comment>
<dbReference type="PANTHER" id="PTHR31447:SF1">
    <property type="entry name" value="OS06G0138200 PROTEIN"/>
    <property type="match status" value="1"/>
</dbReference>
<evidence type="ECO:0000313" key="4">
    <source>
        <dbReference type="EnsemblPlants" id="AUR62035581-RA:cds"/>
    </source>
</evidence>
<dbReference type="InterPro" id="IPR037151">
    <property type="entry name" value="AlkB-like_sf"/>
</dbReference>
<proteinExistence type="inferred from homology"/>
<dbReference type="EnsemblPlants" id="AUR62035581-RA">
    <property type="protein sequence ID" value="AUR62035581-RA:cds"/>
    <property type="gene ID" value="AUR62035581"/>
</dbReference>
<dbReference type="AlphaFoldDB" id="A0A803MUR9"/>
<accession>A0A803MUR9</accession>
<organism evidence="4 5">
    <name type="scientific">Chenopodium quinoa</name>
    <name type="common">Quinoa</name>
    <dbReference type="NCBI Taxonomy" id="63459"/>
    <lineage>
        <taxon>Eukaryota</taxon>
        <taxon>Viridiplantae</taxon>
        <taxon>Streptophyta</taxon>
        <taxon>Embryophyta</taxon>
        <taxon>Tracheophyta</taxon>
        <taxon>Spermatophyta</taxon>
        <taxon>Magnoliopsida</taxon>
        <taxon>eudicotyledons</taxon>
        <taxon>Gunneridae</taxon>
        <taxon>Pentapetalae</taxon>
        <taxon>Caryophyllales</taxon>
        <taxon>Chenopodiaceae</taxon>
        <taxon>Chenopodioideae</taxon>
        <taxon>Atripliceae</taxon>
        <taxon>Chenopodium</taxon>
    </lineage>
</organism>
<evidence type="ECO:0000259" key="3">
    <source>
        <dbReference type="PROSITE" id="PS51471"/>
    </source>
</evidence>
<dbReference type="SMR" id="A0A803MUR9"/>
<feature type="domain" description="Fe2OG dioxygenase" evidence="3">
    <location>
        <begin position="280"/>
        <end position="377"/>
    </location>
</feature>
<dbReference type="Pfam" id="PF13532">
    <property type="entry name" value="2OG-FeII_Oxy_2"/>
    <property type="match status" value="1"/>
</dbReference>
<dbReference type="Gene3D" id="2.60.120.590">
    <property type="entry name" value="Alpha-ketoglutarate-dependent dioxygenase AlkB-like"/>
    <property type="match status" value="1"/>
</dbReference>
<dbReference type="GeneID" id="110738862"/>
<dbReference type="GO" id="GO:0032451">
    <property type="term" value="F:demethylase activity"/>
    <property type="evidence" value="ECO:0007669"/>
    <property type="project" value="InterPro"/>
</dbReference>
<keyword evidence="5" id="KW-1185">Reference proteome</keyword>
<evidence type="ECO:0000313" key="5">
    <source>
        <dbReference type="Proteomes" id="UP000596660"/>
    </source>
</evidence>